<dbReference type="Proteomes" id="UP001189429">
    <property type="component" value="Unassembled WGS sequence"/>
</dbReference>
<accession>A0ABN9VKG1</accession>
<dbReference type="InterPro" id="IPR002885">
    <property type="entry name" value="PPR_rpt"/>
</dbReference>
<proteinExistence type="predicted"/>
<keyword evidence="3" id="KW-1185">Reference proteome</keyword>
<protein>
    <recommendedName>
        <fullName evidence="4">Pentatricopeptide repeat-containing protein</fullName>
    </recommendedName>
</protein>
<dbReference type="Pfam" id="PF13041">
    <property type="entry name" value="PPR_2"/>
    <property type="match status" value="1"/>
</dbReference>
<dbReference type="PROSITE" id="PS51375">
    <property type="entry name" value="PPR"/>
    <property type="match status" value="1"/>
</dbReference>
<reference evidence="2" key="1">
    <citation type="submission" date="2023-10" db="EMBL/GenBank/DDBJ databases">
        <authorList>
            <person name="Chen Y."/>
            <person name="Shah S."/>
            <person name="Dougan E. K."/>
            <person name="Thang M."/>
            <person name="Chan C."/>
        </authorList>
    </citation>
    <scope>NUCLEOTIDE SEQUENCE [LARGE SCALE GENOMIC DNA]</scope>
</reference>
<organism evidence="2 3">
    <name type="scientific">Prorocentrum cordatum</name>
    <dbReference type="NCBI Taxonomy" id="2364126"/>
    <lineage>
        <taxon>Eukaryota</taxon>
        <taxon>Sar</taxon>
        <taxon>Alveolata</taxon>
        <taxon>Dinophyceae</taxon>
        <taxon>Prorocentrales</taxon>
        <taxon>Prorocentraceae</taxon>
        <taxon>Prorocentrum</taxon>
    </lineage>
</organism>
<evidence type="ECO:0008006" key="4">
    <source>
        <dbReference type="Google" id="ProtNLM"/>
    </source>
</evidence>
<comment type="caution">
    <text evidence="2">The sequence shown here is derived from an EMBL/GenBank/DDBJ whole genome shotgun (WGS) entry which is preliminary data.</text>
</comment>
<sequence length="101" mass="10989">MMEKSLDPNVISYSAGISACAKGGQWQRALSLLREMHKVKVEPNSATALESVRAKVANSGSGLWRCFEKCGQRSWSIAQSATTLSPLRVHKAHGGSWPCRC</sequence>
<feature type="repeat" description="PPR" evidence="1">
    <location>
        <begin position="9"/>
        <end position="43"/>
    </location>
</feature>
<dbReference type="InterPro" id="IPR011990">
    <property type="entry name" value="TPR-like_helical_dom_sf"/>
</dbReference>
<dbReference type="NCBIfam" id="TIGR00756">
    <property type="entry name" value="PPR"/>
    <property type="match status" value="1"/>
</dbReference>
<dbReference type="PROSITE" id="PS51257">
    <property type="entry name" value="PROKAR_LIPOPROTEIN"/>
    <property type="match status" value="1"/>
</dbReference>
<dbReference type="Gene3D" id="1.25.40.10">
    <property type="entry name" value="Tetratricopeptide repeat domain"/>
    <property type="match status" value="1"/>
</dbReference>
<gene>
    <name evidence="2" type="ORF">PCOR1329_LOCUS58603</name>
</gene>
<dbReference type="EMBL" id="CAUYUJ010017274">
    <property type="protein sequence ID" value="CAK0873362.1"/>
    <property type="molecule type" value="Genomic_DNA"/>
</dbReference>
<name>A0ABN9VKG1_9DINO</name>
<evidence type="ECO:0000313" key="2">
    <source>
        <dbReference type="EMBL" id="CAK0873362.1"/>
    </source>
</evidence>
<evidence type="ECO:0000313" key="3">
    <source>
        <dbReference type="Proteomes" id="UP001189429"/>
    </source>
</evidence>
<evidence type="ECO:0000256" key="1">
    <source>
        <dbReference type="PROSITE-ProRule" id="PRU00708"/>
    </source>
</evidence>